<dbReference type="InterPro" id="IPR016181">
    <property type="entry name" value="Acyl_CoA_acyltransferase"/>
</dbReference>
<dbReference type="Pfam" id="PF13508">
    <property type="entry name" value="Acetyltransf_7"/>
    <property type="match status" value="1"/>
</dbReference>
<dbReference type="PANTHER" id="PTHR42791">
    <property type="entry name" value="GNAT FAMILY ACETYLTRANSFERASE"/>
    <property type="match status" value="1"/>
</dbReference>
<sequence>MGSEIVVRRAEVADRDALIAAFARAAVDEPAIAWVMAGSPVDGFVDGYVPEVIDRALATDEIWVAGVEAEIWTVSIWQHVTSTERFFAEAAEAQGFAEAMPDMQVLRRAAIATRLQADQHPTSFPHRYLQIIVTVPEHRGKGSGAALVADRTAAAAAARSSAFLEASSAQSARLYARYGFVAEPRTHTLPEGGPTLRPMWYRPVIDAATR</sequence>
<feature type="domain" description="N-acetyltransferase" evidence="1">
    <location>
        <begin position="122"/>
        <end position="181"/>
    </location>
</feature>
<evidence type="ECO:0000259" key="1">
    <source>
        <dbReference type="Pfam" id="PF13508"/>
    </source>
</evidence>
<dbReference type="InterPro" id="IPR052523">
    <property type="entry name" value="Trichothecene_AcTrans"/>
</dbReference>
<keyword evidence="3" id="KW-1185">Reference proteome</keyword>
<organism evidence="2 3">
    <name type="scientific">Nocardia panacis</name>
    <dbReference type="NCBI Taxonomy" id="2340916"/>
    <lineage>
        <taxon>Bacteria</taxon>
        <taxon>Bacillati</taxon>
        <taxon>Actinomycetota</taxon>
        <taxon>Actinomycetes</taxon>
        <taxon>Mycobacteriales</taxon>
        <taxon>Nocardiaceae</taxon>
        <taxon>Nocardia</taxon>
    </lineage>
</organism>
<dbReference type="EMBL" id="QZFU01000045">
    <property type="protein sequence ID" value="RJO69068.1"/>
    <property type="molecule type" value="Genomic_DNA"/>
</dbReference>
<dbReference type="Gene3D" id="3.40.630.30">
    <property type="match status" value="1"/>
</dbReference>
<dbReference type="AlphaFoldDB" id="A0A3A4K7C8"/>
<evidence type="ECO:0000313" key="2">
    <source>
        <dbReference type="EMBL" id="RJO69068.1"/>
    </source>
</evidence>
<evidence type="ECO:0000313" key="3">
    <source>
        <dbReference type="Proteomes" id="UP000266677"/>
    </source>
</evidence>
<dbReference type="Proteomes" id="UP000266677">
    <property type="component" value="Unassembled WGS sequence"/>
</dbReference>
<dbReference type="RefSeq" id="WP_120044651.1">
    <property type="nucleotide sequence ID" value="NZ_QZFU01000045.1"/>
</dbReference>
<gene>
    <name evidence="2" type="ORF">D5S18_30815</name>
</gene>
<name>A0A3A4K7C8_9NOCA</name>
<proteinExistence type="predicted"/>
<protein>
    <submittedName>
        <fullName evidence="2">N-acetyltransferase</fullName>
    </submittedName>
</protein>
<accession>A0A3A4K7C8</accession>
<dbReference type="PANTHER" id="PTHR42791:SF1">
    <property type="entry name" value="N-ACETYLTRANSFERASE DOMAIN-CONTAINING PROTEIN"/>
    <property type="match status" value="1"/>
</dbReference>
<dbReference type="SUPFAM" id="SSF55729">
    <property type="entry name" value="Acyl-CoA N-acyltransferases (Nat)"/>
    <property type="match status" value="1"/>
</dbReference>
<dbReference type="InterPro" id="IPR000182">
    <property type="entry name" value="GNAT_dom"/>
</dbReference>
<dbReference type="OrthoDB" id="7057833at2"/>
<reference evidence="2 3" key="1">
    <citation type="submission" date="2018-09" db="EMBL/GenBank/DDBJ databases">
        <title>YIM PH21274 draft genome.</title>
        <authorList>
            <person name="Miao C."/>
        </authorList>
    </citation>
    <scope>NUCLEOTIDE SEQUENCE [LARGE SCALE GENOMIC DNA]</scope>
    <source>
        <strain evidence="2 3">YIM PH 21724</strain>
    </source>
</reference>
<keyword evidence="2" id="KW-0808">Transferase</keyword>
<dbReference type="GO" id="GO:0016747">
    <property type="term" value="F:acyltransferase activity, transferring groups other than amino-acyl groups"/>
    <property type="evidence" value="ECO:0007669"/>
    <property type="project" value="InterPro"/>
</dbReference>
<comment type="caution">
    <text evidence="2">The sequence shown here is derived from an EMBL/GenBank/DDBJ whole genome shotgun (WGS) entry which is preliminary data.</text>
</comment>